<dbReference type="Gene3D" id="2.60.120.10">
    <property type="entry name" value="Jelly Rolls"/>
    <property type="match status" value="1"/>
</dbReference>
<dbReference type="PROSITE" id="PS51257">
    <property type="entry name" value="PROKAR_LIPOPROTEIN"/>
    <property type="match status" value="1"/>
</dbReference>
<dbReference type="InterPro" id="IPR014710">
    <property type="entry name" value="RmlC-like_jellyroll"/>
</dbReference>
<dbReference type="RefSeq" id="WP_111660834.1">
    <property type="nucleotide sequence ID" value="NZ_QLLO01000011.1"/>
</dbReference>
<evidence type="ECO:0000256" key="1">
    <source>
        <dbReference type="SAM" id="SignalP"/>
    </source>
</evidence>
<dbReference type="Proteomes" id="UP000248703">
    <property type="component" value="Unassembled WGS sequence"/>
</dbReference>
<dbReference type="AlphaFoldDB" id="A0A327R8I9"/>
<dbReference type="EMBL" id="QLLO01000011">
    <property type="protein sequence ID" value="RAJ11863.1"/>
    <property type="molecule type" value="Genomic_DNA"/>
</dbReference>
<gene>
    <name evidence="2" type="ORF">LY08_02572</name>
</gene>
<dbReference type="InterPro" id="IPR011051">
    <property type="entry name" value="RmlC_Cupin_sf"/>
</dbReference>
<evidence type="ECO:0000313" key="2">
    <source>
        <dbReference type="EMBL" id="RAJ11863.1"/>
    </source>
</evidence>
<comment type="caution">
    <text evidence="2">The sequence shown here is derived from an EMBL/GenBank/DDBJ whole genome shotgun (WGS) entry which is preliminary data.</text>
</comment>
<proteinExistence type="predicted"/>
<feature type="chain" id="PRO_5016326302" description="Cupin domain-containing protein" evidence="1">
    <location>
        <begin position="24"/>
        <end position="123"/>
    </location>
</feature>
<dbReference type="SUPFAM" id="SSF51182">
    <property type="entry name" value="RmlC-like cupins"/>
    <property type="match status" value="1"/>
</dbReference>
<keyword evidence="3" id="KW-1185">Reference proteome</keyword>
<evidence type="ECO:0008006" key="4">
    <source>
        <dbReference type="Google" id="ProtNLM"/>
    </source>
</evidence>
<sequence>MMKNSFLILVLILVLVSCKPTQTLPDPLEAGWNGKKVCEVLSETKQQRILKCTFPPNVGHQKHYHKPHFGYTLAGSTFRITDYKGTRDVPVATGVNWSNTELSEHEVLNVGDSTAVFLIIEPK</sequence>
<reference evidence="2 3" key="1">
    <citation type="submission" date="2018-06" db="EMBL/GenBank/DDBJ databases">
        <title>Genomic Encyclopedia of Archaeal and Bacterial Type Strains, Phase II (KMG-II): from individual species to whole genera.</title>
        <authorList>
            <person name="Goeker M."/>
        </authorList>
    </citation>
    <scope>NUCLEOTIDE SEQUENCE [LARGE SCALE GENOMIC DNA]</scope>
    <source>
        <strain evidence="2 3">DSM 24464</strain>
    </source>
</reference>
<accession>A0A327R8I9</accession>
<dbReference type="OrthoDB" id="8480170at2"/>
<protein>
    <recommendedName>
        <fullName evidence="4">Cupin domain-containing protein</fullName>
    </recommendedName>
</protein>
<keyword evidence="1" id="KW-0732">Signal</keyword>
<feature type="signal peptide" evidence="1">
    <location>
        <begin position="1"/>
        <end position="23"/>
    </location>
</feature>
<organism evidence="2 3">
    <name type="scientific">Olleya aquimaris</name>
    <dbReference type="NCBI Taxonomy" id="639310"/>
    <lineage>
        <taxon>Bacteria</taxon>
        <taxon>Pseudomonadati</taxon>
        <taxon>Bacteroidota</taxon>
        <taxon>Flavobacteriia</taxon>
        <taxon>Flavobacteriales</taxon>
        <taxon>Flavobacteriaceae</taxon>
    </lineage>
</organism>
<name>A0A327R8I9_9FLAO</name>
<evidence type="ECO:0000313" key="3">
    <source>
        <dbReference type="Proteomes" id="UP000248703"/>
    </source>
</evidence>